<evidence type="ECO:0000256" key="1">
    <source>
        <dbReference type="ARBA" id="ARBA00022679"/>
    </source>
</evidence>
<dbReference type="Pfam" id="PF01648">
    <property type="entry name" value="ACPS"/>
    <property type="match status" value="1"/>
</dbReference>
<dbReference type="AlphaFoldDB" id="A0A9D2UIG8"/>
<accession>A0A9D2UIG8</accession>
<reference evidence="3" key="1">
    <citation type="journal article" date="2021" name="PeerJ">
        <title>Extensive microbial diversity within the chicken gut microbiome revealed by metagenomics and culture.</title>
        <authorList>
            <person name="Gilroy R."/>
            <person name="Ravi A."/>
            <person name="Getino M."/>
            <person name="Pursley I."/>
            <person name="Horton D.L."/>
            <person name="Alikhan N.F."/>
            <person name="Baker D."/>
            <person name="Gharbi K."/>
            <person name="Hall N."/>
            <person name="Watson M."/>
            <person name="Adriaenssens E.M."/>
            <person name="Foster-Nyarko E."/>
            <person name="Jarju S."/>
            <person name="Secka A."/>
            <person name="Antonio M."/>
            <person name="Oren A."/>
            <person name="Chaudhuri R.R."/>
            <person name="La Ragione R."/>
            <person name="Hildebrand F."/>
            <person name="Pallen M.J."/>
        </authorList>
    </citation>
    <scope>NUCLEOTIDE SEQUENCE</scope>
    <source>
        <strain evidence="3">MalCec1-1739</strain>
    </source>
</reference>
<dbReference type="SUPFAM" id="SSF56214">
    <property type="entry name" value="4'-phosphopantetheinyl transferase"/>
    <property type="match status" value="2"/>
</dbReference>
<dbReference type="EMBL" id="DWUP01000089">
    <property type="protein sequence ID" value="HJD52936.1"/>
    <property type="molecule type" value="Genomic_DNA"/>
</dbReference>
<feature type="domain" description="4'-phosphopantetheinyl transferase" evidence="2">
    <location>
        <begin position="103"/>
        <end position="162"/>
    </location>
</feature>
<evidence type="ECO:0000313" key="4">
    <source>
        <dbReference type="Proteomes" id="UP000787625"/>
    </source>
</evidence>
<evidence type="ECO:0000313" key="3">
    <source>
        <dbReference type="EMBL" id="HJD52936.1"/>
    </source>
</evidence>
<reference evidence="3" key="2">
    <citation type="submission" date="2021-04" db="EMBL/GenBank/DDBJ databases">
        <authorList>
            <person name="Gilroy R."/>
        </authorList>
    </citation>
    <scope>NUCLEOTIDE SEQUENCE</scope>
    <source>
        <strain evidence="3">MalCec1-1739</strain>
    </source>
</reference>
<comment type="caution">
    <text evidence="3">The sequence shown here is derived from an EMBL/GenBank/DDBJ whole genome shotgun (WGS) entry which is preliminary data.</text>
</comment>
<protein>
    <submittedName>
        <fullName evidence="3">4'-phosphopantetheinyl transferase superfamily protein</fullName>
    </submittedName>
</protein>
<dbReference type="Gene3D" id="3.90.470.20">
    <property type="entry name" value="4'-phosphopantetheinyl transferase domain"/>
    <property type="match status" value="1"/>
</dbReference>
<dbReference type="Proteomes" id="UP000787625">
    <property type="component" value="Unassembled WGS sequence"/>
</dbReference>
<dbReference type="GO" id="GO:0000287">
    <property type="term" value="F:magnesium ion binding"/>
    <property type="evidence" value="ECO:0007669"/>
    <property type="project" value="InterPro"/>
</dbReference>
<organism evidence="3 4">
    <name type="scientific">Candidatus Avibacteroides avistercoris</name>
    <dbReference type="NCBI Taxonomy" id="2840690"/>
    <lineage>
        <taxon>Bacteria</taxon>
        <taxon>Pseudomonadati</taxon>
        <taxon>Bacteroidota</taxon>
        <taxon>Bacteroidia</taxon>
        <taxon>Bacteroidales</taxon>
        <taxon>Bacteroidaceae</taxon>
        <taxon>Bacteroidaceae incertae sedis</taxon>
        <taxon>Candidatus Avibacteroides</taxon>
    </lineage>
</organism>
<name>A0A9D2UIG8_9BACT</name>
<proteinExistence type="predicted"/>
<evidence type="ECO:0000259" key="2">
    <source>
        <dbReference type="Pfam" id="PF01648"/>
    </source>
</evidence>
<dbReference type="GO" id="GO:0008897">
    <property type="term" value="F:holo-[acyl-carrier-protein] synthase activity"/>
    <property type="evidence" value="ECO:0007669"/>
    <property type="project" value="InterPro"/>
</dbReference>
<keyword evidence="1 3" id="KW-0808">Transferase</keyword>
<dbReference type="InterPro" id="IPR008278">
    <property type="entry name" value="4-PPantetheinyl_Trfase_dom"/>
</dbReference>
<sequence>MPLLLTQTIEDVRCAVWRVTEPCDVLAGITGADDAAHATAGLSSPKRVTERLAARALLRMAFPGDYDRIVYDGHGRPMLAHGRAQVSISHTDGYVAVALSDRRIGVDIELRTGKALRLGGRFMDDGELAQVLAADDPETAATAVWSAKETVYKAVGRAAADFRAAVHVGCSTSGLSFPGFVTASGTSLARPCRVYVAADDRFVLTLGLFAV</sequence>
<dbReference type="InterPro" id="IPR037143">
    <property type="entry name" value="4-PPantetheinyl_Trfase_dom_sf"/>
</dbReference>
<gene>
    <name evidence="3" type="ORF">IAA93_04330</name>
</gene>